<gene>
    <name evidence="2" type="ORF">C7455_10651</name>
</gene>
<proteinExistence type="predicted"/>
<dbReference type="InterPro" id="IPR030395">
    <property type="entry name" value="GP_PDE_dom"/>
</dbReference>
<evidence type="ECO:0000313" key="2">
    <source>
        <dbReference type="EMBL" id="PWK59765.1"/>
    </source>
</evidence>
<dbReference type="PANTHER" id="PTHR46211:SF1">
    <property type="entry name" value="GLYCEROPHOSPHODIESTER PHOSPHODIESTERASE, CYTOPLASMIC"/>
    <property type="match status" value="1"/>
</dbReference>
<dbReference type="Pfam" id="PF03009">
    <property type="entry name" value="GDPD"/>
    <property type="match status" value="1"/>
</dbReference>
<accession>A0A316GFQ8</accession>
<dbReference type="OrthoDB" id="384721at2"/>
<reference evidence="2 3" key="1">
    <citation type="submission" date="2018-05" db="EMBL/GenBank/DDBJ databases">
        <title>Genomic Encyclopedia of Type Strains, Phase IV (KMG-IV): sequencing the most valuable type-strain genomes for metagenomic binning, comparative biology and taxonomic classification.</title>
        <authorList>
            <person name="Goeker M."/>
        </authorList>
    </citation>
    <scope>NUCLEOTIDE SEQUENCE [LARGE SCALE GENOMIC DNA]</scope>
    <source>
        <strain evidence="2 3">DSM 16097</strain>
    </source>
</reference>
<dbReference type="GO" id="GO:0006629">
    <property type="term" value="P:lipid metabolic process"/>
    <property type="evidence" value="ECO:0007669"/>
    <property type="project" value="InterPro"/>
</dbReference>
<feature type="domain" description="GP-PDE" evidence="1">
    <location>
        <begin position="10"/>
        <end position="257"/>
    </location>
</feature>
<dbReference type="Gene3D" id="3.20.20.190">
    <property type="entry name" value="Phosphatidylinositol (PI) phosphodiesterase"/>
    <property type="match status" value="1"/>
</dbReference>
<dbReference type="EMBL" id="QGGW01000006">
    <property type="protein sequence ID" value="PWK59765.1"/>
    <property type="molecule type" value="Genomic_DNA"/>
</dbReference>
<evidence type="ECO:0000259" key="1">
    <source>
        <dbReference type="PROSITE" id="PS51704"/>
    </source>
</evidence>
<dbReference type="GO" id="GO:0008081">
    <property type="term" value="F:phosphoric diester hydrolase activity"/>
    <property type="evidence" value="ECO:0007669"/>
    <property type="project" value="InterPro"/>
</dbReference>
<protein>
    <submittedName>
        <fullName evidence="2">Glycerophosphoryl diester phosphodiesterase</fullName>
    </submittedName>
</protein>
<dbReference type="AlphaFoldDB" id="A0A316GFQ8"/>
<keyword evidence="3" id="KW-1185">Reference proteome</keyword>
<dbReference type="PROSITE" id="PS51704">
    <property type="entry name" value="GP_PDE"/>
    <property type="match status" value="1"/>
</dbReference>
<sequence>MPALPAAFTTHPVAHRALHDAGAGVIENSPAAIDRAVRAGYGIEIDLQLSADGVPMVFHDGTLDRLTAARGPVRDRTARELGDIRLNGSEDRIPTLAQVLDRIGGSVPLLIELKDQSGGMSEADTALEEATAKVLADYTGDVAVMSFNPHMMAAMQRLAPDLPRGLTTCGYVPSQWPRLLPEACAALRAISAFDAVGAGFISHDWTDLANPRVAELKAQGVPVLCWTVKSHEVDAEARKIADNVTFEGYLPQVRPAHD</sequence>
<dbReference type="PANTHER" id="PTHR46211">
    <property type="entry name" value="GLYCEROPHOSPHORYL DIESTER PHOSPHODIESTERASE"/>
    <property type="match status" value="1"/>
</dbReference>
<name>A0A316GFQ8_9RHOB</name>
<dbReference type="SUPFAM" id="SSF51695">
    <property type="entry name" value="PLC-like phosphodiesterases"/>
    <property type="match status" value="1"/>
</dbReference>
<dbReference type="Proteomes" id="UP000245708">
    <property type="component" value="Unassembled WGS sequence"/>
</dbReference>
<comment type="caution">
    <text evidence="2">The sequence shown here is derived from an EMBL/GenBank/DDBJ whole genome shotgun (WGS) entry which is preliminary data.</text>
</comment>
<dbReference type="RefSeq" id="WP_109668793.1">
    <property type="nucleotide sequence ID" value="NZ_QGGW01000006.1"/>
</dbReference>
<organism evidence="2 3">
    <name type="scientific">Roseicyclus mahoneyensis</name>
    <dbReference type="NCBI Taxonomy" id="164332"/>
    <lineage>
        <taxon>Bacteria</taxon>
        <taxon>Pseudomonadati</taxon>
        <taxon>Pseudomonadota</taxon>
        <taxon>Alphaproteobacteria</taxon>
        <taxon>Rhodobacterales</taxon>
        <taxon>Roseobacteraceae</taxon>
        <taxon>Roseicyclus</taxon>
    </lineage>
</organism>
<dbReference type="InterPro" id="IPR017946">
    <property type="entry name" value="PLC-like_Pdiesterase_TIM-brl"/>
</dbReference>
<evidence type="ECO:0000313" key="3">
    <source>
        <dbReference type="Proteomes" id="UP000245708"/>
    </source>
</evidence>